<dbReference type="Proteomes" id="UP000022910">
    <property type="component" value="Unassembled WGS sequence"/>
</dbReference>
<dbReference type="SUPFAM" id="SSF81383">
    <property type="entry name" value="F-box domain"/>
    <property type="match status" value="1"/>
</dbReference>
<sequence>MPCQLPADCLNEIFEYLEKDKVSLYSCSLVNRLWCEISVRILWRNIWITKSITHGRRRLKVNPSIINTLITCLPNDSKIHLFEKKILNSTQISKTPLFDYASFCKVLSINDIGQMIVDVFKNHKYLAKEIMKMFMTKTSLKKLSYYTDPNTINLSFLRYPGAKDYLSNLSKLSCSSDIKTKFFYMLSQMCCNIQSLTIEFKDIVSNDLKILISSQNNLKYLSLSRTRTYNTINWTDIIPSLAEHSKSLTRLKVHWRKYDYWNRTEQLSFITTFTNLQELVLSFHHKDCFVGFNKLQYITFSQLQILKFPYEYPEDDVLIKLLENSGKNLKEFYINSSSNLILLTVAEFCPNLKSLYALFNYDKIETLKAILNNCQQLESIETRYYFSLLSERELLGTLAKYSPKDFYRLKLTNYSDSHLVPGDLEEFFTNWKNRVPQRPFSFINKGLFGLENREGNMRVIEKYKKLGIIKKFETILITLY</sequence>
<dbReference type="InterPro" id="IPR032675">
    <property type="entry name" value="LRR_dom_sf"/>
</dbReference>
<proteinExistence type="predicted"/>
<reference evidence="2 3" key="1">
    <citation type="submission" date="2014-02" db="EMBL/GenBank/DDBJ databases">
        <title>Single nucleus genome sequencing reveals high similarity among nuclei of an endomycorrhizal fungus.</title>
        <authorList>
            <person name="Lin K."/>
            <person name="Geurts R."/>
            <person name="Zhang Z."/>
            <person name="Limpens E."/>
            <person name="Saunders D.G."/>
            <person name="Mu D."/>
            <person name="Pang E."/>
            <person name="Cao H."/>
            <person name="Cha H."/>
            <person name="Lin T."/>
            <person name="Zhou Q."/>
            <person name="Shang Y."/>
            <person name="Li Y."/>
            <person name="Ivanov S."/>
            <person name="Sharma T."/>
            <person name="Velzen R.V."/>
            <person name="Ruijter N.D."/>
            <person name="Aanen D.K."/>
            <person name="Win J."/>
            <person name="Kamoun S."/>
            <person name="Bisseling T."/>
            <person name="Huang S."/>
        </authorList>
    </citation>
    <scope>NUCLEOTIDE SEQUENCE [LARGE SCALE GENOMIC DNA]</scope>
    <source>
        <strain evidence="3">DAOM197198w</strain>
    </source>
</reference>
<accession>A0A015JZ66</accession>
<dbReference type="EMBL" id="JEMT01012705">
    <property type="protein sequence ID" value="EXX74847.1"/>
    <property type="molecule type" value="Genomic_DNA"/>
</dbReference>
<dbReference type="Gene3D" id="3.80.10.10">
    <property type="entry name" value="Ribonuclease Inhibitor"/>
    <property type="match status" value="1"/>
</dbReference>
<dbReference type="PANTHER" id="PTHR13318:SF95">
    <property type="entry name" value="F-BOX PROTEIN YLR352W"/>
    <property type="match status" value="1"/>
</dbReference>
<dbReference type="OrthoDB" id="2316528at2759"/>
<dbReference type="GO" id="GO:0019005">
    <property type="term" value="C:SCF ubiquitin ligase complex"/>
    <property type="evidence" value="ECO:0007669"/>
    <property type="project" value="TreeGrafter"/>
</dbReference>
<comment type="caution">
    <text evidence="2">The sequence shown here is derived from an EMBL/GenBank/DDBJ whole genome shotgun (WGS) entry which is preliminary data.</text>
</comment>
<dbReference type="HOGENOM" id="CLU_028913_0_1_1"/>
<dbReference type="GO" id="GO:0031146">
    <property type="term" value="P:SCF-dependent proteasomal ubiquitin-dependent protein catabolic process"/>
    <property type="evidence" value="ECO:0007669"/>
    <property type="project" value="TreeGrafter"/>
</dbReference>
<name>A0A015JZ66_RHIIW</name>
<feature type="domain" description="F-box" evidence="1">
    <location>
        <begin position="3"/>
        <end position="48"/>
    </location>
</feature>
<protein>
    <recommendedName>
        <fullName evidence="1">F-box domain-containing protein</fullName>
    </recommendedName>
</protein>
<organism evidence="2 3">
    <name type="scientific">Rhizophagus irregularis (strain DAOM 197198w)</name>
    <name type="common">Glomus intraradices</name>
    <dbReference type="NCBI Taxonomy" id="1432141"/>
    <lineage>
        <taxon>Eukaryota</taxon>
        <taxon>Fungi</taxon>
        <taxon>Fungi incertae sedis</taxon>
        <taxon>Mucoromycota</taxon>
        <taxon>Glomeromycotina</taxon>
        <taxon>Glomeromycetes</taxon>
        <taxon>Glomerales</taxon>
        <taxon>Glomeraceae</taxon>
        <taxon>Rhizophagus</taxon>
    </lineage>
</organism>
<evidence type="ECO:0000313" key="2">
    <source>
        <dbReference type="EMBL" id="EXX74847.1"/>
    </source>
</evidence>
<gene>
    <name evidence="2" type="ORF">RirG_047320</name>
</gene>
<evidence type="ECO:0000313" key="3">
    <source>
        <dbReference type="Proteomes" id="UP000022910"/>
    </source>
</evidence>
<dbReference type="SUPFAM" id="SSF52047">
    <property type="entry name" value="RNI-like"/>
    <property type="match status" value="1"/>
</dbReference>
<dbReference type="AlphaFoldDB" id="A0A015JZ66"/>
<dbReference type="PANTHER" id="PTHR13318">
    <property type="entry name" value="PARTNER OF PAIRED, ISOFORM B-RELATED"/>
    <property type="match status" value="1"/>
</dbReference>
<dbReference type="Pfam" id="PF12937">
    <property type="entry name" value="F-box-like"/>
    <property type="match status" value="1"/>
</dbReference>
<evidence type="ECO:0000259" key="1">
    <source>
        <dbReference type="Pfam" id="PF12937"/>
    </source>
</evidence>
<dbReference type="InterPro" id="IPR001810">
    <property type="entry name" value="F-box_dom"/>
</dbReference>
<keyword evidence="3" id="KW-1185">Reference proteome</keyword>
<dbReference type="InterPro" id="IPR036047">
    <property type="entry name" value="F-box-like_dom_sf"/>
</dbReference>